<evidence type="ECO:0000256" key="2">
    <source>
        <dbReference type="ARBA" id="ARBA00022737"/>
    </source>
</evidence>
<proteinExistence type="predicted"/>
<dbReference type="PROSITE" id="PS50222">
    <property type="entry name" value="EF_HAND_2"/>
    <property type="match status" value="2"/>
</dbReference>
<reference evidence="5 6" key="1">
    <citation type="journal article" date="2015" name="Sci. Rep.">
        <title>Genome of the facultative scuticociliatosis pathogen Pseudocohnilembus persalinus provides insight into its virulence through horizontal gene transfer.</title>
        <authorList>
            <person name="Xiong J."/>
            <person name="Wang G."/>
            <person name="Cheng J."/>
            <person name="Tian M."/>
            <person name="Pan X."/>
            <person name="Warren A."/>
            <person name="Jiang C."/>
            <person name="Yuan D."/>
            <person name="Miao W."/>
        </authorList>
    </citation>
    <scope>NUCLEOTIDE SEQUENCE [LARGE SCALE GENOMIC DNA]</scope>
    <source>
        <strain evidence="5">36N120E</strain>
    </source>
</reference>
<protein>
    <recommendedName>
        <fullName evidence="4">EF-hand domain-containing protein</fullName>
    </recommendedName>
</protein>
<dbReference type="InterPro" id="IPR018247">
    <property type="entry name" value="EF_Hand_1_Ca_BS"/>
</dbReference>
<dbReference type="EMBL" id="LDAU01000194">
    <property type="protein sequence ID" value="KRX00138.1"/>
    <property type="molecule type" value="Genomic_DNA"/>
</dbReference>
<dbReference type="Proteomes" id="UP000054937">
    <property type="component" value="Unassembled WGS sequence"/>
</dbReference>
<keyword evidence="1" id="KW-0479">Metal-binding</keyword>
<feature type="domain" description="EF-hand" evidence="4">
    <location>
        <begin position="119"/>
        <end position="154"/>
    </location>
</feature>
<accession>A0A0V0QD67</accession>
<dbReference type="SUPFAM" id="SSF47473">
    <property type="entry name" value="EF-hand"/>
    <property type="match status" value="1"/>
</dbReference>
<organism evidence="5 6">
    <name type="scientific">Pseudocohnilembus persalinus</name>
    <name type="common">Ciliate</name>
    <dbReference type="NCBI Taxonomy" id="266149"/>
    <lineage>
        <taxon>Eukaryota</taxon>
        <taxon>Sar</taxon>
        <taxon>Alveolata</taxon>
        <taxon>Ciliophora</taxon>
        <taxon>Intramacronucleata</taxon>
        <taxon>Oligohymenophorea</taxon>
        <taxon>Scuticociliatia</taxon>
        <taxon>Philasterida</taxon>
        <taxon>Pseudocohnilembidae</taxon>
        <taxon>Pseudocohnilembus</taxon>
    </lineage>
</organism>
<dbReference type="PROSITE" id="PS00018">
    <property type="entry name" value="EF_HAND_1"/>
    <property type="match status" value="1"/>
</dbReference>
<gene>
    <name evidence="5" type="ORF">PPERSA_10637</name>
</gene>
<feature type="domain" description="EF-hand" evidence="4">
    <location>
        <begin position="47"/>
        <end position="82"/>
    </location>
</feature>
<evidence type="ECO:0000313" key="5">
    <source>
        <dbReference type="EMBL" id="KRX00138.1"/>
    </source>
</evidence>
<evidence type="ECO:0000256" key="1">
    <source>
        <dbReference type="ARBA" id="ARBA00022723"/>
    </source>
</evidence>
<keyword evidence="6" id="KW-1185">Reference proteome</keyword>
<dbReference type="Gene3D" id="1.10.238.10">
    <property type="entry name" value="EF-hand"/>
    <property type="match status" value="1"/>
</dbReference>
<comment type="caution">
    <text evidence="5">The sequence shown here is derived from an EMBL/GenBank/DDBJ whole genome shotgun (WGS) entry which is preliminary data.</text>
</comment>
<evidence type="ECO:0000256" key="3">
    <source>
        <dbReference type="ARBA" id="ARBA00022837"/>
    </source>
</evidence>
<dbReference type="InterPro" id="IPR002048">
    <property type="entry name" value="EF_hand_dom"/>
</dbReference>
<evidence type="ECO:0000313" key="6">
    <source>
        <dbReference type="Proteomes" id="UP000054937"/>
    </source>
</evidence>
<keyword evidence="2" id="KW-0677">Repeat</keyword>
<dbReference type="AlphaFoldDB" id="A0A0V0QD67"/>
<keyword evidence="3" id="KW-0106">Calcium</keyword>
<dbReference type="GO" id="GO:0005509">
    <property type="term" value="F:calcium ion binding"/>
    <property type="evidence" value="ECO:0007669"/>
    <property type="project" value="InterPro"/>
</dbReference>
<dbReference type="OrthoDB" id="191686at2759"/>
<name>A0A0V0QD67_PSEPJ</name>
<dbReference type="InParanoid" id="A0A0V0QD67"/>
<dbReference type="PANTHER" id="PTHR45942">
    <property type="entry name" value="PROTEIN PHOSPATASE 3 REGULATORY SUBUNIT B ALPHA ISOFORM TYPE 1"/>
    <property type="match status" value="1"/>
</dbReference>
<sequence>MGNLLAAISSNIKEIFGDSSQSQNKIFPINENDKLQKLSQRFHLDGKSIIDFHLIFRKIDKQGSGYVTLVNLFEFLKEELTSTLSPYLRRLFILIEKESNDKISFVEWLPAICVYCLYPKERIYSFVFAMIDDDHDQSISKKDMIKFLVQDHNGQKIFPINFIRAIEILEVPRSDKITFDQFKRLQQKIPFLCYPAFRLQETLKAKVTKAILNISNYNLSTILFIIQISPKYDLKLTFQILGDKFWESLYNKIKDQESKEQKQLQADKIKEEIQKKWNQKIENKAKQFDQNFGVKKLNQNLIIPILRQERQPRRRGSDGIVGINVGNLLEIKEDIYKNKKRSGSFLYIKPPYIKDKKPIINSDQEDENNQENMQSEFHIDQVANKKENKNQKSIIQKIRRQSNNNTVASNKDVKQLQKQLTQKKKNQISQKLNPIYKKQPIVPQKKFIL</sequence>
<evidence type="ECO:0000259" key="4">
    <source>
        <dbReference type="PROSITE" id="PS50222"/>
    </source>
</evidence>
<dbReference type="InterPro" id="IPR011992">
    <property type="entry name" value="EF-hand-dom_pair"/>
</dbReference>